<dbReference type="EMBL" id="JAAAWP010000001">
    <property type="protein sequence ID" value="NDW20412.1"/>
    <property type="molecule type" value="Genomic_DNA"/>
</dbReference>
<proteinExistence type="predicted"/>
<evidence type="ECO:0000313" key="2">
    <source>
        <dbReference type="Proteomes" id="UP000478837"/>
    </source>
</evidence>
<dbReference type="RefSeq" id="WP_163109808.1">
    <property type="nucleotide sequence ID" value="NZ_JAAAWP010000001.1"/>
</dbReference>
<organism evidence="1 2">
    <name type="scientific">Alteromonas hispanica</name>
    <dbReference type="NCBI Taxonomy" id="315421"/>
    <lineage>
        <taxon>Bacteria</taxon>
        <taxon>Pseudomonadati</taxon>
        <taxon>Pseudomonadota</taxon>
        <taxon>Gammaproteobacteria</taxon>
        <taxon>Alteromonadales</taxon>
        <taxon>Alteromonadaceae</taxon>
        <taxon>Alteromonas/Salinimonas group</taxon>
        <taxon>Alteromonas</taxon>
    </lineage>
</organism>
<keyword evidence="2" id="KW-1185">Reference proteome</keyword>
<gene>
    <name evidence="1" type="ORF">GTW09_02575</name>
</gene>
<dbReference type="AlphaFoldDB" id="A0A6L9MQM2"/>
<accession>A0A6L9MQM2</accession>
<evidence type="ECO:0000313" key="1">
    <source>
        <dbReference type="EMBL" id="NDW20412.1"/>
    </source>
</evidence>
<reference evidence="1 2" key="1">
    <citation type="submission" date="2020-01" db="EMBL/GenBank/DDBJ databases">
        <title>Genomes of bacteria type strains.</title>
        <authorList>
            <person name="Chen J."/>
            <person name="Zhu S."/>
            <person name="Yang J."/>
        </authorList>
    </citation>
    <scope>NUCLEOTIDE SEQUENCE [LARGE SCALE GENOMIC DNA]</scope>
    <source>
        <strain evidence="1 2">LMG 22958</strain>
    </source>
</reference>
<evidence type="ECO:0008006" key="3">
    <source>
        <dbReference type="Google" id="ProtNLM"/>
    </source>
</evidence>
<comment type="caution">
    <text evidence="1">The sequence shown here is derived from an EMBL/GenBank/DDBJ whole genome shotgun (WGS) entry which is preliminary data.</text>
</comment>
<dbReference type="Proteomes" id="UP000478837">
    <property type="component" value="Unassembled WGS sequence"/>
</dbReference>
<name>A0A6L9MQM2_9ALTE</name>
<protein>
    <recommendedName>
        <fullName evidence="3">DNA-binding protein</fullName>
    </recommendedName>
</protein>
<sequence>MKQTLLTAKELSARIKFSANYINAELRDSIFIEGKHYIRPFNGRKILYIWEEVEAYLYESAVRNASYIPMASGRVCHG</sequence>